<dbReference type="Gene3D" id="3.30.365.10">
    <property type="entry name" value="Aldehyde oxidase/xanthine dehydrogenase, molybdopterin binding domain"/>
    <property type="match status" value="4"/>
</dbReference>
<feature type="domain" description="2Fe-2S ferredoxin-type" evidence="2">
    <location>
        <begin position="1"/>
        <end position="78"/>
    </location>
</feature>
<organism evidence="3">
    <name type="scientific">uncultured Sporomusa sp</name>
    <dbReference type="NCBI Taxonomy" id="307249"/>
    <lineage>
        <taxon>Bacteria</taxon>
        <taxon>Bacillati</taxon>
        <taxon>Bacillota</taxon>
        <taxon>Negativicutes</taxon>
        <taxon>Selenomonadales</taxon>
        <taxon>Sporomusaceae</taxon>
        <taxon>Sporomusa</taxon>
        <taxon>environmental samples</taxon>
    </lineage>
</organism>
<reference evidence="3" key="1">
    <citation type="submission" date="2016-08" db="EMBL/GenBank/DDBJ databases">
        <authorList>
            <person name="Seilhamer J.J."/>
        </authorList>
    </citation>
    <scope>NUCLEOTIDE SEQUENCE</scope>
    <source>
        <strain evidence="3">86</strain>
    </source>
</reference>
<dbReference type="RefSeq" id="WP_288185866.1">
    <property type="nucleotide sequence ID" value="NZ_LT608335.1"/>
</dbReference>
<name>A0A212M0U8_9FIRM</name>
<evidence type="ECO:0000313" key="3">
    <source>
        <dbReference type="EMBL" id="SCM83432.1"/>
    </source>
</evidence>
<dbReference type="PROSITE" id="PS51085">
    <property type="entry name" value="2FE2S_FER_2"/>
    <property type="match status" value="1"/>
</dbReference>
<evidence type="ECO:0000256" key="1">
    <source>
        <dbReference type="ARBA" id="ARBA00006849"/>
    </source>
</evidence>
<dbReference type="GO" id="GO:0004854">
    <property type="term" value="F:xanthine dehydrogenase activity"/>
    <property type="evidence" value="ECO:0007669"/>
    <property type="project" value="UniProtKB-EC"/>
</dbReference>
<dbReference type="SUPFAM" id="SSF56003">
    <property type="entry name" value="Molybdenum cofactor-binding domain"/>
    <property type="match status" value="1"/>
</dbReference>
<dbReference type="Pfam" id="PF20256">
    <property type="entry name" value="MoCoBD_2"/>
    <property type="match status" value="1"/>
</dbReference>
<accession>A0A212M0U8</accession>
<dbReference type="InterPro" id="IPR036884">
    <property type="entry name" value="2Fe-2S-bd_dom_sf"/>
</dbReference>
<dbReference type="SMART" id="SM01008">
    <property type="entry name" value="Ald_Xan_dh_C"/>
    <property type="match status" value="1"/>
</dbReference>
<dbReference type="GO" id="GO:0005506">
    <property type="term" value="F:iron ion binding"/>
    <property type="evidence" value="ECO:0007669"/>
    <property type="project" value="InterPro"/>
</dbReference>
<dbReference type="CDD" id="cd00207">
    <property type="entry name" value="fer2"/>
    <property type="match status" value="1"/>
</dbReference>
<dbReference type="PANTHER" id="PTHR11908:SF157">
    <property type="entry name" value="XANTHINE DEHYDROGENASE SUBUNIT D-RELATED"/>
    <property type="match status" value="1"/>
</dbReference>
<dbReference type="InterPro" id="IPR012675">
    <property type="entry name" value="Beta-grasp_dom_sf"/>
</dbReference>
<dbReference type="InterPro" id="IPR036010">
    <property type="entry name" value="2Fe-2S_ferredoxin-like_sf"/>
</dbReference>
<dbReference type="Gene3D" id="3.10.20.30">
    <property type="match status" value="1"/>
</dbReference>
<protein>
    <submittedName>
        <fullName evidence="3">Putative xanthine dehydrogenase subunit D</fullName>
        <ecNumber evidence="3">1.17.1.4</ecNumber>
    </submittedName>
</protein>
<dbReference type="Pfam" id="PF01315">
    <property type="entry name" value="Ald_Xan_dh_C"/>
    <property type="match status" value="1"/>
</dbReference>
<comment type="similarity">
    <text evidence="1">Belongs to the xanthine dehydrogenase family.</text>
</comment>
<sequence>MIQFFVNGQEVQYTPAGQSKKCLLDFLREDLGLTGTKRGCEEKACGACTVLIDGETKRSCMFYAEDMQGKHVTTVEGLSKDGRLDPVQAAFVEYSAVQCGFCTPGLIMAVHGLLKKNPNPTEEEIKKGLRLNLCRCGTYPRVILAVNKAAAVLRGEEYPDYVPLDMSKPGSFIGKSIPRVDLEEKVRGETKFYADYYFENTLYGKAVYSPHPHADVISIDTAPAYQVPGVQLVITAKDVPGNKRYGVLAPDQQVLCEKRVKYIGDMVAVVFADNEEAAEKGAEAVKVEYEVLPGVFSIEDALKPDAPLIPDPELPPYWNAYVAGEKGNICKEVALHRGDVEKAFAECDVVLEEKFSTPPEEHAWIEVDGALAAYDENNVLTVYAPNQSPFADLVQLMDVLHLKADQLRVVHLPAGGAFGGKTELTVHALVAIATMKTGRPARMVLKRKDSLRTHPKRHPYFMTYKVGANKDGKILAMQVNIMADAGAYVSWTPRVLEQGISYCTGPYYIPNLDLKGTGVYTNNLVSGAFRGFGALQSHFAAESIIDMVAGKLGIDPVTIREINGLERGLPMTTGQILTDKIGVDYKNTLKTVRTVINEMLLPLKKPGELIGIGVASGWRSVAGGLGPVENAGAAFELMPGGRVSYRIACTEMGQGSHTSLAQMASEVTGVAWGDYDILAGDTHNVPFGGGVMASRGLFLWGHPTIVAGEQFRALLLEKSAKLLGLPADSLTIKDSKILVTETGEEKLTLAKLAEMSDETLVVEVDFTLPKSNPVLPNANEDGQVDPKDYMPHHTVAYNTTVAVVRIDPATGAVEVLNVTEACDGGQIVNPEAASTQIEGAIIMGMYYGLVSDFKVVNGVNVADSLGKCKVPRFDNMPRNMKVIFVDAEDPTGPFGSKGVAEIGGLTPAPAICNAIYDAIGVRVHDLPVANYMKDIKAALERKKG</sequence>
<dbReference type="InterPro" id="IPR002888">
    <property type="entry name" value="2Fe-2S-bd"/>
</dbReference>
<dbReference type="Pfam" id="PF01799">
    <property type="entry name" value="Fer2_2"/>
    <property type="match status" value="1"/>
</dbReference>
<keyword evidence="3" id="KW-0560">Oxidoreductase</keyword>
<dbReference type="Gene3D" id="1.10.150.120">
    <property type="entry name" value="[2Fe-2S]-binding domain"/>
    <property type="match status" value="1"/>
</dbReference>
<dbReference type="Gene3D" id="3.90.1170.50">
    <property type="entry name" value="Aldehyde oxidase/xanthine dehydrogenase, a/b hammerhead"/>
    <property type="match status" value="1"/>
</dbReference>
<gene>
    <name evidence="3" type="ORF">KL86SPO_70290</name>
</gene>
<dbReference type="InterPro" id="IPR016208">
    <property type="entry name" value="Ald_Oxase/xanthine_DH-like"/>
</dbReference>
<dbReference type="SUPFAM" id="SSF54665">
    <property type="entry name" value="CO dehydrogenase molybdoprotein N-domain-like"/>
    <property type="match status" value="1"/>
</dbReference>
<dbReference type="InterPro" id="IPR046867">
    <property type="entry name" value="AldOxase/xan_DH_MoCoBD2"/>
</dbReference>
<dbReference type="EC" id="1.17.1.4" evidence="3"/>
<dbReference type="SUPFAM" id="SSF47741">
    <property type="entry name" value="CO dehydrogenase ISP C-domain like"/>
    <property type="match status" value="1"/>
</dbReference>
<dbReference type="AlphaFoldDB" id="A0A212M0U8"/>
<proteinExistence type="inferred from homology"/>
<dbReference type="InterPro" id="IPR036856">
    <property type="entry name" value="Ald_Oxase/Xan_DH_a/b_sf"/>
</dbReference>
<dbReference type="GO" id="GO:0051536">
    <property type="term" value="F:iron-sulfur cluster binding"/>
    <property type="evidence" value="ECO:0007669"/>
    <property type="project" value="InterPro"/>
</dbReference>
<evidence type="ECO:0000259" key="2">
    <source>
        <dbReference type="PROSITE" id="PS51085"/>
    </source>
</evidence>
<dbReference type="InterPro" id="IPR037165">
    <property type="entry name" value="AldOxase/xan_DH_Mopterin-bd_sf"/>
</dbReference>
<dbReference type="Pfam" id="PF00111">
    <property type="entry name" value="Fer2"/>
    <property type="match status" value="1"/>
</dbReference>
<dbReference type="EMBL" id="FMJE01000007">
    <property type="protein sequence ID" value="SCM83432.1"/>
    <property type="molecule type" value="Genomic_DNA"/>
</dbReference>
<dbReference type="InterPro" id="IPR008274">
    <property type="entry name" value="AldOxase/xan_DH_MoCoBD1"/>
</dbReference>
<dbReference type="InterPro" id="IPR001041">
    <property type="entry name" value="2Fe-2S_ferredoxin-type"/>
</dbReference>
<dbReference type="InterPro" id="IPR000674">
    <property type="entry name" value="Ald_Oxase/Xan_DH_a/b"/>
</dbReference>
<dbReference type="SUPFAM" id="SSF54292">
    <property type="entry name" value="2Fe-2S ferredoxin-like"/>
    <property type="match status" value="1"/>
</dbReference>
<dbReference type="Pfam" id="PF02738">
    <property type="entry name" value="MoCoBD_1"/>
    <property type="match status" value="1"/>
</dbReference>
<dbReference type="PANTHER" id="PTHR11908">
    <property type="entry name" value="XANTHINE DEHYDROGENASE"/>
    <property type="match status" value="1"/>
</dbReference>